<reference evidence="1" key="1">
    <citation type="submission" date="2022-06" db="EMBL/GenBank/DDBJ databases">
        <title>A novel DMS-producing enzyme.</title>
        <authorList>
            <person name="Zhang Y."/>
        </authorList>
    </citation>
    <scope>NUCLEOTIDE SEQUENCE</scope>
    <source>
        <strain evidence="1">H10-59</strain>
    </source>
</reference>
<dbReference type="RefSeq" id="WP_124804193.1">
    <property type="nucleotide sequence ID" value="NZ_CP098828.1"/>
</dbReference>
<organism evidence="1">
    <name type="scientific">Halomonas sp. H10-59</name>
    <dbReference type="NCBI Taxonomy" id="2950874"/>
    <lineage>
        <taxon>Bacteria</taxon>
        <taxon>Pseudomonadati</taxon>
        <taxon>Pseudomonadota</taxon>
        <taxon>Gammaproteobacteria</taxon>
        <taxon>Oceanospirillales</taxon>
        <taxon>Halomonadaceae</taxon>
        <taxon>Halomonas</taxon>
    </lineage>
</organism>
<evidence type="ECO:0000313" key="1">
    <source>
        <dbReference type="EMBL" id="XBO73986.1"/>
    </source>
</evidence>
<dbReference type="EMBL" id="CP098828">
    <property type="protein sequence ID" value="XBO73986.1"/>
    <property type="molecule type" value="Genomic_DNA"/>
</dbReference>
<dbReference type="Gene3D" id="3.40.50.360">
    <property type="match status" value="1"/>
</dbReference>
<dbReference type="AlphaFoldDB" id="A0AAU7KQQ4"/>
<dbReference type="InterPro" id="IPR029039">
    <property type="entry name" value="Flavoprotein-like_sf"/>
</dbReference>
<dbReference type="SUPFAM" id="SSF52218">
    <property type="entry name" value="Flavoproteins"/>
    <property type="match status" value="1"/>
</dbReference>
<proteinExistence type="predicted"/>
<name>A0AAU7KQQ4_9GAMM</name>
<accession>A0AAU7KQQ4</accession>
<gene>
    <name evidence="1" type="ORF">NFG57_14300</name>
</gene>
<protein>
    <submittedName>
        <fullName evidence="1">Flavodoxin family protein</fullName>
    </submittedName>
</protein>
<sequence>MKRLLIVAHAPSPNTLALREAAERGARHPDIDGVDVQVLAPLDAGPEDVRKADAILLGTTENLGYMSGALKDFFDRSYYPVLEHTQGLPCVLYIRAGHDGTGTQRAVEGIVTGLRWKWVQTPLVLRGEWQDDFTDQVEELAMTLAAGLDAGIV</sequence>